<accession>A0A2P2P4V8</accession>
<sequence>MLPLWLLVVLKFSTLY</sequence>
<dbReference type="EMBL" id="GGEC01069322">
    <property type="protein sequence ID" value="MBX49806.1"/>
    <property type="molecule type" value="Transcribed_RNA"/>
</dbReference>
<reference evidence="1" key="1">
    <citation type="submission" date="2018-02" db="EMBL/GenBank/DDBJ databases">
        <title>Rhizophora mucronata_Transcriptome.</title>
        <authorList>
            <person name="Meera S.P."/>
            <person name="Sreeshan A."/>
            <person name="Augustine A."/>
        </authorList>
    </citation>
    <scope>NUCLEOTIDE SEQUENCE</scope>
    <source>
        <tissue evidence="1">Leaf</tissue>
    </source>
</reference>
<proteinExistence type="predicted"/>
<organism evidence="1">
    <name type="scientific">Rhizophora mucronata</name>
    <name type="common">Asiatic mangrove</name>
    <dbReference type="NCBI Taxonomy" id="61149"/>
    <lineage>
        <taxon>Eukaryota</taxon>
        <taxon>Viridiplantae</taxon>
        <taxon>Streptophyta</taxon>
        <taxon>Embryophyta</taxon>
        <taxon>Tracheophyta</taxon>
        <taxon>Spermatophyta</taxon>
        <taxon>Magnoliopsida</taxon>
        <taxon>eudicotyledons</taxon>
        <taxon>Gunneridae</taxon>
        <taxon>Pentapetalae</taxon>
        <taxon>rosids</taxon>
        <taxon>fabids</taxon>
        <taxon>Malpighiales</taxon>
        <taxon>Rhizophoraceae</taxon>
        <taxon>Rhizophora</taxon>
    </lineage>
</organism>
<evidence type="ECO:0000313" key="1">
    <source>
        <dbReference type="EMBL" id="MBX49806.1"/>
    </source>
</evidence>
<name>A0A2P2P4V8_RHIMU</name>
<dbReference type="AlphaFoldDB" id="A0A2P2P4V8"/>
<protein>
    <submittedName>
        <fullName evidence="1">Uncharacterized protein</fullName>
    </submittedName>
</protein>